<dbReference type="CDD" id="cd12156">
    <property type="entry name" value="HPPR"/>
    <property type="match status" value="1"/>
</dbReference>
<reference evidence="6 7" key="1">
    <citation type="submission" date="2021-01" db="EMBL/GenBank/DDBJ databases">
        <title>Belnapia mucosa sp. nov. and Belnapia arida sp. nov., isolated from the Tabernas Desert (Almeria, Spain).</title>
        <authorList>
            <person name="Molina-Menor E."/>
            <person name="Vidal-Verdu A."/>
            <person name="Calonge A."/>
            <person name="Satari L."/>
            <person name="Pereto Magraner J."/>
            <person name="Porcar Miralles M."/>
        </authorList>
    </citation>
    <scope>NUCLEOTIDE SEQUENCE [LARGE SCALE GENOMIC DNA]</scope>
    <source>
        <strain evidence="6 7">T6</strain>
    </source>
</reference>
<keyword evidence="2" id="KW-0520">NAD</keyword>
<evidence type="ECO:0000256" key="2">
    <source>
        <dbReference type="ARBA" id="ARBA00023027"/>
    </source>
</evidence>
<evidence type="ECO:0000313" key="6">
    <source>
        <dbReference type="EMBL" id="MBL6454507.1"/>
    </source>
</evidence>
<dbReference type="PROSITE" id="PS00671">
    <property type="entry name" value="D_2_HYDROXYACID_DH_3"/>
    <property type="match status" value="1"/>
</dbReference>
<proteinExistence type="inferred from homology"/>
<keyword evidence="1 3" id="KW-0560">Oxidoreductase</keyword>
<feature type="domain" description="D-isomer specific 2-hydroxyacid dehydrogenase NAD-binding" evidence="5">
    <location>
        <begin position="101"/>
        <end position="274"/>
    </location>
</feature>
<dbReference type="InterPro" id="IPR006140">
    <property type="entry name" value="D-isomer_DH_NAD-bd"/>
</dbReference>
<dbReference type="Pfam" id="PF02826">
    <property type="entry name" value="2-Hacid_dh_C"/>
    <property type="match status" value="1"/>
</dbReference>
<evidence type="ECO:0000313" key="7">
    <source>
        <dbReference type="Proteomes" id="UP000606490"/>
    </source>
</evidence>
<feature type="domain" description="D-isomer specific 2-hydroxyacid dehydrogenase catalytic" evidence="4">
    <location>
        <begin position="30"/>
        <end position="305"/>
    </location>
</feature>
<keyword evidence="7" id="KW-1185">Reference proteome</keyword>
<evidence type="ECO:0000256" key="3">
    <source>
        <dbReference type="RuleBase" id="RU003719"/>
    </source>
</evidence>
<gene>
    <name evidence="6" type="ORF">JMJ55_04170</name>
</gene>
<dbReference type="PANTHER" id="PTHR10996:SF178">
    <property type="entry name" value="2-HYDROXYACID DEHYDROGENASE YGL185C-RELATED"/>
    <property type="match status" value="1"/>
</dbReference>
<dbReference type="InterPro" id="IPR006139">
    <property type="entry name" value="D-isomer_2_OHA_DH_cat_dom"/>
</dbReference>
<protein>
    <submittedName>
        <fullName evidence="6">2-hydroxyacid dehydrogenase</fullName>
    </submittedName>
</protein>
<organism evidence="6 7">
    <name type="scientific">Belnapia mucosa</name>
    <dbReference type="NCBI Taxonomy" id="2804532"/>
    <lineage>
        <taxon>Bacteria</taxon>
        <taxon>Pseudomonadati</taxon>
        <taxon>Pseudomonadota</taxon>
        <taxon>Alphaproteobacteria</taxon>
        <taxon>Acetobacterales</taxon>
        <taxon>Roseomonadaceae</taxon>
        <taxon>Belnapia</taxon>
    </lineage>
</organism>
<evidence type="ECO:0000259" key="5">
    <source>
        <dbReference type="Pfam" id="PF02826"/>
    </source>
</evidence>
<dbReference type="Pfam" id="PF00389">
    <property type="entry name" value="2-Hacid_dh"/>
    <property type="match status" value="1"/>
</dbReference>
<dbReference type="SUPFAM" id="SSF52283">
    <property type="entry name" value="Formate/glycerate dehydrogenase catalytic domain-like"/>
    <property type="match status" value="1"/>
</dbReference>
<accession>A0ABS1UZT2</accession>
<evidence type="ECO:0000256" key="1">
    <source>
        <dbReference type="ARBA" id="ARBA00023002"/>
    </source>
</evidence>
<dbReference type="PANTHER" id="PTHR10996">
    <property type="entry name" value="2-HYDROXYACID DEHYDROGENASE-RELATED"/>
    <property type="match status" value="1"/>
</dbReference>
<comment type="caution">
    <text evidence="6">The sequence shown here is derived from an EMBL/GenBank/DDBJ whole genome shotgun (WGS) entry which is preliminary data.</text>
</comment>
<dbReference type="SUPFAM" id="SSF51735">
    <property type="entry name" value="NAD(P)-binding Rossmann-fold domains"/>
    <property type="match status" value="1"/>
</dbReference>
<dbReference type="InterPro" id="IPR036291">
    <property type="entry name" value="NAD(P)-bd_dom_sf"/>
</dbReference>
<evidence type="ECO:0000259" key="4">
    <source>
        <dbReference type="Pfam" id="PF00389"/>
    </source>
</evidence>
<name>A0ABS1UZT2_9PROT</name>
<comment type="similarity">
    <text evidence="3">Belongs to the D-isomer specific 2-hydroxyacid dehydrogenase family.</text>
</comment>
<dbReference type="InterPro" id="IPR050223">
    <property type="entry name" value="D-isomer_2-hydroxyacid_DH"/>
</dbReference>
<dbReference type="Gene3D" id="3.40.50.720">
    <property type="entry name" value="NAD(P)-binding Rossmann-like Domain"/>
    <property type="match status" value="2"/>
</dbReference>
<dbReference type="EMBL" id="JAEUXJ010000001">
    <property type="protein sequence ID" value="MBL6454507.1"/>
    <property type="molecule type" value="Genomic_DNA"/>
</dbReference>
<dbReference type="Proteomes" id="UP000606490">
    <property type="component" value="Unassembled WGS sequence"/>
</dbReference>
<sequence length="307" mass="32668">MGVLPDWDLEPMAERYTLRLLYEAPDEAAFIAEHGPAIRAIVTKGEIGASAALMDQLPRLEIVACYGVGVDAIDRAYCAKRGLPVTNTPDVLTEDVADLGIALLLAAARRIPAADAWVRDGSWVREGSMPLTTRVWGKRMGIVGLGRIGSAVARRAEGFGMVVSYSGRAPKQGCPYPFYPSPAALAPEVDIMVCCAMGGPTTQGLIDRAAIEALRPGAIFVNVSRGSVVDEAALLEALRSRRIAAAGLDVFWNEPDIDPEFASFPHVVLAPHAASGTVETRRAMGALMQENLAAHFAGQPLPTEIKP</sequence>
<dbReference type="InterPro" id="IPR029753">
    <property type="entry name" value="D-isomer_DH_CS"/>
</dbReference>